<dbReference type="PANTHER" id="PTHR42648">
    <property type="entry name" value="TRANSPOSASE, PUTATIVE-RELATED"/>
    <property type="match status" value="1"/>
</dbReference>
<organism evidence="7 8">
    <name type="scientific">Linum trigynum</name>
    <dbReference type="NCBI Taxonomy" id="586398"/>
    <lineage>
        <taxon>Eukaryota</taxon>
        <taxon>Viridiplantae</taxon>
        <taxon>Streptophyta</taxon>
        <taxon>Embryophyta</taxon>
        <taxon>Tracheophyta</taxon>
        <taxon>Spermatophyta</taxon>
        <taxon>Magnoliopsida</taxon>
        <taxon>eudicotyledons</taxon>
        <taxon>Gunneridae</taxon>
        <taxon>Pentapetalae</taxon>
        <taxon>rosids</taxon>
        <taxon>fabids</taxon>
        <taxon>Malpighiales</taxon>
        <taxon>Linaceae</taxon>
        <taxon>Linum</taxon>
    </lineage>
</organism>
<evidence type="ECO:0000256" key="1">
    <source>
        <dbReference type="ARBA" id="ARBA00022670"/>
    </source>
</evidence>
<feature type="compositionally biased region" description="Low complexity" evidence="5">
    <location>
        <begin position="276"/>
        <end position="289"/>
    </location>
</feature>
<sequence length="1396" mass="154528">MDGFSAKFDGKNFPLWEFQFRNFVEGRRLLPILTGQSPRPAAGSPATDIADWTAGNAQVVTWLASSVDMATALSLRRFTDASDMWKHICSTYTQNDASRQFELETQIALLKQGDMDIRSYFQEITSLWTEYDLLAASLVSTAASADMMAERSRSRLMQFLMKLRPEFEPIRASFLHRQVATIDAALSELIREETRLRSQHQLDQPSSAVDSAFAVGRGGSGKPQFQTSDTSQLTCHFCHELGIIQPHCKKRNVCIYCKRSGHIILECKSLARRNRSGSSSSGAARSGNSYERRGGSGYSVEEASPRTTSSGRANAAPLTADVVRRLVADVLQETLPGALTSAFATGGSSGNSRWLLDSAAFNHMTSTRSSFSSLKSSPVLSLQVANGARLPVRGIGTATSGRLSLDNTLFVPQLVPNLVSVGQLTEDGCEVRFDSHGCVVQDQKTGRVIGKGKKAGRVFVLDEHGVSAGDSPSQLLSGMGTRGVQSSLPQMCSGSANLATTLAASDSLRHNSVSVFAVKPSDSLDFSKHATLWDLWHCRLGYPHKARLLDMFRRSLLPDHLSSQFAVSDSCISCIEAKTSQSPFPNSETIYNDPFDLVHTDLWAPSPVESRMGFRYFALFVDHATRYAWIYFLRRKSELITHAKHFVEMIRTQFGKTVKAIRSDPGGEFSSTPLLDFYKSYGILPQQSCPGGSQQNGLVERKQRHVLELTRALLFHSRIPRTFWVEAVSTVVYLINRQVTPVLGNHSPFQKLYSKVPDYSRLRVFGCLCFVLLPKKSRDKLSPKTVRCAFVGYSSQHKGYLCYDPVARRMHISCHVVFLEQVMYYPVVEHPNASDLDFLSSLPVFDSEPVVPRNDFQGGTSLENHSLDTNGPSTGSTSSSPSTVGNTTASSSSTSSPSSSSASAGSTTASQDSSSSSSSSSGPDDSGGGSASLLHELTTPPPLPQPRRSLRTTLGQPPKRLEDYDCFFLAESIPIPSHYRYAQGNINWESAMKEELRALEEQNTWDLVPRPPGASVIGCRWVYTVKMKPDGTLDRYKARLVAQGFKQEYGMDYDETFAPVVKMQTVRSVLAVAAMKNWKLVQFDVKNAFLHGDLKETIYMQCPEGYDKGEPGMVCRLRRSLYGLKQAPRAWFEKFHKTIVQIGFVQSQNDPSMFTRQTIHGNTVLLLYVDDMIVTGSDTEGIQELTHSLRAAFNLKELGEASYFLGLEIQRSETGLFVSQKKYINDLLAAAQYTDSKPCSTPMEQNLKLSRDSGVLLEDQTFYRSIVGSLIYLTHTRPDIAYTVQVLSQFVGVACTTHLDAVHRLLRYLKGTRDVGLFFAADGDATIEAFADADYAGCLDTRRSTSGWCVKIGRSFVSWRCRKQDKVSKSSTEAEYRSMSEVSSEMVWLQRLLKEL</sequence>
<protein>
    <recommendedName>
        <fullName evidence="6">Integrase catalytic domain-containing protein</fullName>
    </recommendedName>
</protein>
<feature type="compositionally biased region" description="Low complexity" evidence="5">
    <location>
        <begin position="869"/>
        <end position="924"/>
    </location>
</feature>
<reference evidence="7 8" key="1">
    <citation type="submission" date="2024-04" db="EMBL/GenBank/DDBJ databases">
        <authorList>
            <person name="Fracassetti M."/>
        </authorList>
    </citation>
    <scope>NUCLEOTIDE SEQUENCE [LARGE SCALE GENOMIC DNA]</scope>
</reference>
<dbReference type="SUPFAM" id="SSF57756">
    <property type="entry name" value="Retrovirus zinc finger-like domains"/>
    <property type="match status" value="1"/>
</dbReference>
<dbReference type="InterPro" id="IPR054722">
    <property type="entry name" value="PolX-like_BBD"/>
</dbReference>
<dbReference type="InterPro" id="IPR043502">
    <property type="entry name" value="DNA/RNA_pol_sf"/>
</dbReference>
<proteinExistence type="predicted"/>
<dbReference type="GO" id="GO:0015074">
    <property type="term" value="P:DNA integration"/>
    <property type="evidence" value="ECO:0007669"/>
    <property type="project" value="InterPro"/>
</dbReference>
<accession>A0AAV2EX88</accession>
<dbReference type="EMBL" id="OZ034818">
    <property type="protein sequence ID" value="CAL1390571.1"/>
    <property type="molecule type" value="Genomic_DNA"/>
</dbReference>
<keyword evidence="2" id="KW-0479">Metal-binding</keyword>
<dbReference type="InterPro" id="IPR012337">
    <property type="entry name" value="RNaseH-like_sf"/>
</dbReference>
<keyword evidence="1" id="KW-0645">Protease</keyword>
<dbReference type="InterPro" id="IPR013103">
    <property type="entry name" value="RVT_2"/>
</dbReference>
<evidence type="ECO:0000256" key="4">
    <source>
        <dbReference type="ARBA" id="ARBA00022801"/>
    </source>
</evidence>
<feature type="domain" description="Integrase catalytic" evidence="6">
    <location>
        <begin position="590"/>
        <end position="756"/>
    </location>
</feature>
<name>A0AAV2EX88_9ROSI</name>
<dbReference type="Pfam" id="PF25597">
    <property type="entry name" value="SH3_retrovirus"/>
    <property type="match status" value="1"/>
</dbReference>
<dbReference type="Pfam" id="PF00665">
    <property type="entry name" value="rve"/>
    <property type="match status" value="1"/>
</dbReference>
<feature type="region of interest" description="Disordered" evidence="5">
    <location>
        <begin position="274"/>
        <end position="315"/>
    </location>
</feature>
<feature type="region of interest" description="Disordered" evidence="5">
    <location>
        <begin position="850"/>
        <end position="957"/>
    </location>
</feature>
<dbReference type="InterPro" id="IPR001584">
    <property type="entry name" value="Integrase_cat-core"/>
</dbReference>
<feature type="compositionally biased region" description="Polar residues" evidence="5">
    <location>
        <begin position="857"/>
        <end position="868"/>
    </location>
</feature>
<dbReference type="InterPro" id="IPR039537">
    <property type="entry name" value="Retrotran_Ty1/copia-like"/>
</dbReference>
<keyword evidence="4" id="KW-0378">Hydrolase</keyword>
<evidence type="ECO:0000259" key="6">
    <source>
        <dbReference type="PROSITE" id="PS50994"/>
    </source>
</evidence>
<dbReference type="PANTHER" id="PTHR42648:SF28">
    <property type="entry name" value="TRANSPOSON-ENCODED PROTEIN WITH RIBONUCLEASE H-LIKE AND RETROVIRUS ZINC FINGER-LIKE DOMAINS"/>
    <property type="match status" value="1"/>
</dbReference>
<dbReference type="SUPFAM" id="SSF56672">
    <property type="entry name" value="DNA/RNA polymerases"/>
    <property type="match status" value="1"/>
</dbReference>
<dbReference type="GO" id="GO:0006508">
    <property type="term" value="P:proteolysis"/>
    <property type="evidence" value="ECO:0007669"/>
    <property type="project" value="UniProtKB-KW"/>
</dbReference>
<dbReference type="SUPFAM" id="SSF53098">
    <property type="entry name" value="Ribonuclease H-like"/>
    <property type="match status" value="1"/>
</dbReference>
<dbReference type="GO" id="GO:0008270">
    <property type="term" value="F:zinc ion binding"/>
    <property type="evidence" value="ECO:0007669"/>
    <property type="project" value="InterPro"/>
</dbReference>
<evidence type="ECO:0000256" key="5">
    <source>
        <dbReference type="SAM" id="MobiDB-lite"/>
    </source>
</evidence>
<dbReference type="CDD" id="cd09272">
    <property type="entry name" value="RNase_HI_RT_Ty1"/>
    <property type="match status" value="1"/>
</dbReference>
<evidence type="ECO:0000256" key="2">
    <source>
        <dbReference type="ARBA" id="ARBA00022723"/>
    </source>
</evidence>
<dbReference type="GO" id="GO:0003676">
    <property type="term" value="F:nucleic acid binding"/>
    <property type="evidence" value="ECO:0007669"/>
    <property type="project" value="InterPro"/>
</dbReference>
<evidence type="ECO:0000313" key="8">
    <source>
        <dbReference type="Proteomes" id="UP001497516"/>
    </source>
</evidence>
<dbReference type="GO" id="GO:0004190">
    <property type="term" value="F:aspartic-type endopeptidase activity"/>
    <property type="evidence" value="ECO:0007669"/>
    <property type="project" value="UniProtKB-KW"/>
</dbReference>
<gene>
    <name evidence="7" type="ORF">LTRI10_LOCUS31347</name>
</gene>
<dbReference type="PROSITE" id="PS50994">
    <property type="entry name" value="INTEGRASE"/>
    <property type="match status" value="1"/>
</dbReference>
<dbReference type="Pfam" id="PF22936">
    <property type="entry name" value="Pol_BBD"/>
    <property type="match status" value="1"/>
</dbReference>
<dbReference type="InterPro" id="IPR057670">
    <property type="entry name" value="SH3_retrovirus"/>
</dbReference>
<keyword evidence="3" id="KW-0064">Aspartyl protease</keyword>
<dbReference type="Pfam" id="PF07727">
    <property type="entry name" value="RVT_2"/>
    <property type="match status" value="1"/>
</dbReference>
<dbReference type="Gene3D" id="3.30.420.10">
    <property type="entry name" value="Ribonuclease H-like superfamily/Ribonuclease H"/>
    <property type="match status" value="1"/>
</dbReference>
<keyword evidence="8" id="KW-1185">Reference proteome</keyword>
<dbReference type="InterPro" id="IPR036397">
    <property type="entry name" value="RNaseH_sf"/>
</dbReference>
<evidence type="ECO:0000256" key="3">
    <source>
        <dbReference type="ARBA" id="ARBA00022750"/>
    </source>
</evidence>
<dbReference type="InterPro" id="IPR036875">
    <property type="entry name" value="Znf_CCHC_sf"/>
</dbReference>
<evidence type="ECO:0000313" key="7">
    <source>
        <dbReference type="EMBL" id="CAL1390571.1"/>
    </source>
</evidence>
<dbReference type="Proteomes" id="UP001497516">
    <property type="component" value="Chromosome 5"/>
</dbReference>